<evidence type="ECO:0000259" key="2">
    <source>
        <dbReference type="PROSITE" id="PS50006"/>
    </source>
</evidence>
<dbReference type="PANTHER" id="PTHR23308">
    <property type="entry name" value="NUCLEAR INHIBITOR OF PROTEIN PHOSPHATASE-1"/>
    <property type="match status" value="1"/>
</dbReference>
<sequence length="145" mass="16560">MPEKLVLVNAVSIVLQYSLLVLIYLFLYFAIKYMYTDLTGKAFFTNDRKARLILLDSGGLQFPRSEFYLKETFTIGRNEHSNIVIKDTVVSHDHACIAGQKDDYWLADLNSTNGTFLNDRPVKGEILLKDGDIVKIGTVSFKFER</sequence>
<accession>A0A1H8NMW0</accession>
<dbReference type="SUPFAM" id="SSF49879">
    <property type="entry name" value="SMAD/FHA domain"/>
    <property type="match status" value="1"/>
</dbReference>
<dbReference type="Pfam" id="PF00498">
    <property type="entry name" value="FHA"/>
    <property type="match status" value="1"/>
</dbReference>
<dbReference type="InterPro" id="IPR050923">
    <property type="entry name" value="Cell_Proc_Reg/RNA_Proc"/>
</dbReference>
<organism evidence="3 4">
    <name type="scientific">Propionispora vibrioides</name>
    <dbReference type="NCBI Taxonomy" id="112903"/>
    <lineage>
        <taxon>Bacteria</taxon>
        <taxon>Bacillati</taxon>
        <taxon>Bacillota</taxon>
        <taxon>Negativicutes</taxon>
        <taxon>Selenomonadales</taxon>
        <taxon>Sporomusaceae</taxon>
        <taxon>Propionispora</taxon>
    </lineage>
</organism>
<dbReference type="STRING" id="112903.SAMN04490178_101159"/>
<keyword evidence="1" id="KW-0812">Transmembrane</keyword>
<dbReference type="PROSITE" id="PS50006">
    <property type="entry name" value="FHA_DOMAIN"/>
    <property type="match status" value="1"/>
</dbReference>
<dbReference type="Proteomes" id="UP000198847">
    <property type="component" value="Unassembled WGS sequence"/>
</dbReference>
<dbReference type="InterPro" id="IPR000253">
    <property type="entry name" value="FHA_dom"/>
</dbReference>
<dbReference type="InterPro" id="IPR008984">
    <property type="entry name" value="SMAD_FHA_dom_sf"/>
</dbReference>
<protein>
    <submittedName>
        <fullName evidence="3">FHA domain-containing protein</fullName>
    </submittedName>
</protein>
<evidence type="ECO:0000256" key="1">
    <source>
        <dbReference type="SAM" id="Phobius"/>
    </source>
</evidence>
<dbReference type="EMBL" id="FODY01000001">
    <property type="protein sequence ID" value="SEO30718.1"/>
    <property type="molecule type" value="Genomic_DNA"/>
</dbReference>
<feature type="transmembrane region" description="Helical" evidence="1">
    <location>
        <begin position="6"/>
        <end position="31"/>
    </location>
</feature>
<evidence type="ECO:0000313" key="4">
    <source>
        <dbReference type="Proteomes" id="UP000198847"/>
    </source>
</evidence>
<keyword evidence="4" id="KW-1185">Reference proteome</keyword>
<evidence type="ECO:0000313" key="3">
    <source>
        <dbReference type="EMBL" id="SEO30718.1"/>
    </source>
</evidence>
<dbReference type="AlphaFoldDB" id="A0A1H8NMW0"/>
<feature type="domain" description="FHA" evidence="2">
    <location>
        <begin position="73"/>
        <end position="122"/>
    </location>
</feature>
<keyword evidence="1" id="KW-0472">Membrane</keyword>
<keyword evidence="1" id="KW-1133">Transmembrane helix</keyword>
<reference evidence="3 4" key="1">
    <citation type="submission" date="2016-10" db="EMBL/GenBank/DDBJ databases">
        <authorList>
            <person name="de Groot N.N."/>
        </authorList>
    </citation>
    <scope>NUCLEOTIDE SEQUENCE [LARGE SCALE GENOMIC DNA]</scope>
    <source>
        <strain evidence="3 4">DSM 13305</strain>
    </source>
</reference>
<name>A0A1H8NMW0_9FIRM</name>
<dbReference type="CDD" id="cd00060">
    <property type="entry name" value="FHA"/>
    <property type="match status" value="1"/>
</dbReference>
<dbReference type="SMART" id="SM00240">
    <property type="entry name" value="FHA"/>
    <property type="match status" value="1"/>
</dbReference>
<gene>
    <name evidence="3" type="ORF">SAMN04490178_101159</name>
</gene>
<proteinExistence type="predicted"/>
<dbReference type="Gene3D" id="2.60.200.20">
    <property type="match status" value="1"/>
</dbReference>